<reference evidence="3" key="1">
    <citation type="submission" date="2005-09" db="EMBL/GenBank/DDBJ databases">
        <authorList>
            <person name="Mural R.J."/>
            <person name="Li P.W."/>
            <person name="Adams M.D."/>
            <person name="Amanatides P.G."/>
            <person name="Baden-Tillson H."/>
            <person name="Barnstead M."/>
            <person name="Chin S.H."/>
            <person name="Dew I."/>
            <person name="Evans C.A."/>
            <person name="Ferriera S."/>
            <person name="Flanigan M."/>
            <person name="Fosler C."/>
            <person name="Glodek A."/>
            <person name="Gu Z."/>
            <person name="Holt R.A."/>
            <person name="Jennings D."/>
            <person name="Kraft C.L."/>
            <person name="Lu F."/>
            <person name="Nguyen T."/>
            <person name="Nusskern D.R."/>
            <person name="Pfannkoch C.M."/>
            <person name="Sitter C."/>
            <person name="Sutton G.G."/>
            <person name="Venter J.C."/>
            <person name="Wang Z."/>
            <person name="Woodage T."/>
            <person name="Zheng X.H."/>
            <person name="Zhong F."/>
        </authorList>
    </citation>
    <scope>NUCLEOTIDE SEQUENCE [LARGE SCALE GENOMIC DNA]</scope>
    <source>
        <strain>BN</strain>
        <strain evidence="3">Sprague-Dawley</strain>
    </source>
</reference>
<evidence type="ECO:0000313" key="2">
    <source>
        <dbReference type="EMBL" id="EDM12153.1"/>
    </source>
</evidence>
<proteinExistence type="predicted"/>
<feature type="region of interest" description="Disordered" evidence="1">
    <location>
        <begin position="59"/>
        <end position="84"/>
    </location>
</feature>
<protein>
    <submittedName>
        <fullName evidence="2">RCG47726</fullName>
    </submittedName>
</protein>
<feature type="region of interest" description="Disordered" evidence="1">
    <location>
        <begin position="1"/>
        <end position="34"/>
    </location>
</feature>
<dbReference type="AlphaFoldDB" id="A6HY72"/>
<evidence type="ECO:0000256" key="1">
    <source>
        <dbReference type="SAM" id="MobiDB-lite"/>
    </source>
</evidence>
<sequence length="84" mass="8838">MGTNLETKRVQGRSPAQRTASILDHGGQECTASSGETMTHVHIANSNNITSPKSQTVAMIPKLPPPAPTHEQNSPPGVGDLAQR</sequence>
<gene>
    <name evidence="2" type="ORF">rCG_47726</name>
</gene>
<accession>A6HY72</accession>
<evidence type="ECO:0000313" key="3">
    <source>
        <dbReference type="Proteomes" id="UP000234681"/>
    </source>
</evidence>
<name>A6HY72_RAT</name>
<dbReference type="Proteomes" id="UP000234681">
    <property type="component" value="Chromosome 1"/>
</dbReference>
<organism evidence="2 3">
    <name type="scientific">Rattus norvegicus</name>
    <name type="common">Rat</name>
    <dbReference type="NCBI Taxonomy" id="10116"/>
    <lineage>
        <taxon>Eukaryota</taxon>
        <taxon>Metazoa</taxon>
        <taxon>Chordata</taxon>
        <taxon>Craniata</taxon>
        <taxon>Vertebrata</taxon>
        <taxon>Euteleostomi</taxon>
        <taxon>Mammalia</taxon>
        <taxon>Eutheria</taxon>
        <taxon>Euarchontoglires</taxon>
        <taxon>Glires</taxon>
        <taxon>Rodentia</taxon>
        <taxon>Myomorpha</taxon>
        <taxon>Muroidea</taxon>
        <taxon>Muridae</taxon>
        <taxon>Murinae</taxon>
        <taxon>Rattus</taxon>
    </lineage>
</organism>
<dbReference type="EMBL" id="CH473953">
    <property type="protein sequence ID" value="EDM12153.1"/>
    <property type="molecule type" value="Genomic_DNA"/>
</dbReference>